<feature type="compositionally biased region" description="Polar residues" evidence="7">
    <location>
        <begin position="226"/>
        <end position="236"/>
    </location>
</feature>
<feature type="binding site" evidence="6">
    <location>
        <position position="128"/>
    </location>
    <ligand>
        <name>S-adenosyl-L-methionine</name>
        <dbReference type="ChEBI" id="CHEBI:59789"/>
    </ligand>
</feature>
<keyword evidence="4 6" id="KW-0808">Transferase</keyword>
<dbReference type="PANTHER" id="PTHR20426:SF0">
    <property type="entry name" value="18S RRNA AMINOCARBOXYPROPYLTRANSFERASE"/>
    <property type="match status" value="1"/>
</dbReference>
<keyword evidence="6" id="KW-0539">Nucleus</keyword>
<dbReference type="GO" id="GO:0005634">
    <property type="term" value="C:nucleus"/>
    <property type="evidence" value="ECO:0007669"/>
    <property type="project" value="UniProtKB-SubCell"/>
</dbReference>
<dbReference type="GO" id="GO:0106388">
    <property type="term" value="F:rRNA small subunit aminocarboxypropyltransferase activity"/>
    <property type="evidence" value="ECO:0007669"/>
    <property type="project" value="UniProtKB-EC"/>
</dbReference>
<evidence type="ECO:0000313" key="10">
    <source>
        <dbReference type="EMBL" id="CEJ54373.1"/>
    </source>
</evidence>
<keyword evidence="3 6" id="KW-0698">rRNA processing</keyword>
<dbReference type="GO" id="GO:0000455">
    <property type="term" value="P:enzyme-directed rRNA pseudouridine synthesis"/>
    <property type="evidence" value="ECO:0007669"/>
    <property type="project" value="UniProtKB-UniRule"/>
</dbReference>
<dbReference type="EMBL" id="CDHK01000001">
    <property type="protein sequence ID" value="CEJ54373.1"/>
    <property type="molecule type" value="Genomic_DNA"/>
</dbReference>
<comment type="function">
    <text evidence="6">Aminocarboxypropyltransferase that catalyzes the aminocarboxypropyl transfer on pseudouridine at position 1191 (Psi1191) in 18S rRNA. It constitutes the last step in biosynthesis of the hypermodified N1-methyl-N3-(3-amino-3-carboxypropyl) pseudouridine (m1acp3-Psi) conserved in eukaryotic 18S rRNA.</text>
</comment>
<dbReference type="Pfam" id="PF04034">
    <property type="entry name" value="Ribo_biogen_C"/>
    <property type="match status" value="1"/>
</dbReference>
<comment type="subcellular location">
    <subcellularLocation>
        <location evidence="6">Cytoplasm</location>
    </subcellularLocation>
    <subcellularLocation>
        <location evidence="6">Nucleus</location>
    </subcellularLocation>
</comment>
<keyword evidence="5 6" id="KW-0949">S-adenosyl-L-methionine</keyword>
<organism evidence="10 11">
    <name type="scientific">Penicillium brasilianum</name>
    <dbReference type="NCBI Taxonomy" id="104259"/>
    <lineage>
        <taxon>Eukaryota</taxon>
        <taxon>Fungi</taxon>
        <taxon>Dikarya</taxon>
        <taxon>Ascomycota</taxon>
        <taxon>Pezizomycotina</taxon>
        <taxon>Eurotiomycetes</taxon>
        <taxon>Eurotiomycetidae</taxon>
        <taxon>Eurotiales</taxon>
        <taxon>Aspergillaceae</taxon>
        <taxon>Penicillium</taxon>
    </lineage>
</organism>
<comment type="catalytic activity">
    <reaction evidence="6">
        <text>an N(1)-methylpseudouridine in rRNA + S-adenosyl-L-methionine = N(1)-methyl-N(3)-[(3S)-3-amino-3-carboxypropyl]pseudouridine in rRNA + S-methyl-5'-thioadenosine + H(+)</text>
        <dbReference type="Rhea" id="RHEA:63296"/>
        <dbReference type="Rhea" id="RHEA-COMP:11634"/>
        <dbReference type="Rhea" id="RHEA-COMP:16310"/>
        <dbReference type="ChEBI" id="CHEBI:15378"/>
        <dbReference type="ChEBI" id="CHEBI:17509"/>
        <dbReference type="ChEBI" id="CHEBI:59789"/>
        <dbReference type="ChEBI" id="CHEBI:74890"/>
        <dbReference type="ChEBI" id="CHEBI:146234"/>
        <dbReference type="EC" id="2.5.1.157"/>
    </reaction>
</comment>
<dbReference type="HAMAP" id="MF_01116">
    <property type="entry name" value="TSR3"/>
    <property type="match status" value="1"/>
</dbReference>
<dbReference type="EC" id="2.5.1.157" evidence="6"/>
<evidence type="ECO:0000256" key="1">
    <source>
        <dbReference type="ARBA" id="ARBA00022490"/>
    </source>
</evidence>
<feature type="compositionally biased region" description="Acidic residues" evidence="7">
    <location>
        <begin position="238"/>
        <end position="265"/>
    </location>
</feature>
<dbReference type="InterPro" id="IPR007177">
    <property type="entry name" value="Tsr3_C"/>
</dbReference>
<feature type="region of interest" description="Disordered" evidence="7">
    <location>
        <begin position="1"/>
        <end position="36"/>
    </location>
</feature>
<evidence type="ECO:0000259" key="9">
    <source>
        <dbReference type="Pfam" id="PF04068"/>
    </source>
</evidence>
<proteinExistence type="inferred from homology"/>
<keyword evidence="2 6" id="KW-0690">Ribosome biogenesis</keyword>
<sequence>MVRHKKDNFSRGGKKSSNPRPRPAVPRGDGDDAAPSSRPAFRAACWDMGHCDPKRCSGKRLMKLGLMRELHIGQRFPGVIVSPNAKKVVSPADRELMEQHGAAVVECSWVRVKEVPWSRIGGKCERLLPYLIAANTVNYGKPWRLNCVEALAACFYICGHPEWAQEVLKNFRYGEAFLEINSELLDRYAACQTEEDVKRTEEEWLAKIEQEYEDSRIEGADDIWTVGNTNRQLTAQESGDDDDEGEDESGEEGSEEEDESEDEADKDPFAISDDSEDEEQMAEIRRKILESKSFKNPSASDREQPEKIARPEKPVYVDSDAESGSAGSEDEDFDNIINATTVTDRTGIKDIQRRRGKETVSASFSRTELSAPKRW</sequence>
<dbReference type="Pfam" id="PF04068">
    <property type="entry name" value="Fer4_RLI"/>
    <property type="match status" value="1"/>
</dbReference>
<evidence type="ECO:0000259" key="8">
    <source>
        <dbReference type="Pfam" id="PF04034"/>
    </source>
</evidence>
<gene>
    <name evidence="6" type="primary">TSR3</name>
    <name evidence="10" type="ORF">PMG11_00690</name>
</gene>
<feature type="compositionally biased region" description="Basic and acidic residues" evidence="7">
    <location>
        <begin position="282"/>
        <end position="293"/>
    </location>
</feature>
<dbReference type="STRING" id="104259.A0A0F7THA1"/>
<dbReference type="GO" id="GO:0030490">
    <property type="term" value="P:maturation of SSU-rRNA"/>
    <property type="evidence" value="ECO:0007669"/>
    <property type="project" value="TreeGrafter"/>
</dbReference>
<name>A0A0F7THA1_PENBI</name>
<evidence type="ECO:0000256" key="4">
    <source>
        <dbReference type="ARBA" id="ARBA00022679"/>
    </source>
</evidence>
<dbReference type="AlphaFoldDB" id="A0A0F7THA1"/>
<feature type="binding site" evidence="6">
    <location>
        <position position="143"/>
    </location>
    <ligand>
        <name>S-adenosyl-L-methionine</name>
        <dbReference type="ChEBI" id="CHEBI:59789"/>
    </ligand>
</feature>
<feature type="region of interest" description="Disordered" evidence="7">
    <location>
        <begin position="219"/>
        <end position="335"/>
    </location>
</feature>
<dbReference type="InterPro" id="IPR007209">
    <property type="entry name" value="RNaseL-inhib-like_metal-bd_dom"/>
</dbReference>
<comment type="catalytic activity">
    <reaction evidence="6">
        <text>N(1)-methylpseudouridine(1191) in yeast 18S rRNA + S-adenosyl-L-methionine = N(1)-methyl-N(3)-[(3S)-3-amino-3-carboxypropyl]pseudouridine(1191) in yeast 18S rRNA + S-methyl-5'-thioadenosine + H(+)</text>
        <dbReference type="Rhea" id="RHEA:63300"/>
        <dbReference type="Rhea" id="RHEA-COMP:13852"/>
        <dbReference type="Rhea" id="RHEA-COMP:16309"/>
        <dbReference type="ChEBI" id="CHEBI:15378"/>
        <dbReference type="ChEBI" id="CHEBI:17509"/>
        <dbReference type="ChEBI" id="CHEBI:59789"/>
        <dbReference type="ChEBI" id="CHEBI:74890"/>
        <dbReference type="ChEBI" id="CHEBI:146234"/>
    </reaction>
</comment>
<dbReference type="InterPro" id="IPR022968">
    <property type="entry name" value="Tsr3-like"/>
</dbReference>
<dbReference type="GO" id="GO:1904047">
    <property type="term" value="F:S-adenosyl-L-methionine binding"/>
    <property type="evidence" value="ECO:0007669"/>
    <property type="project" value="UniProtKB-UniRule"/>
</dbReference>
<protein>
    <recommendedName>
        <fullName evidence="6">18S rRNA aminocarboxypropyltransferase</fullName>
        <ecNumber evidence="6">2.5.1.157</ecNumber>
    </recommendedName>
</protein>
<evidence type="ECO:0000256" key="2">
    <source>
        <dbReference type="ARBA" id="ARBA00022517"/>
    </source>
</evidence>
<evidence type="ECO:0000256" key="5">
    <source>
        <dbReference type="ARBA" id="ARBA00022691"/>
    </source>
</evidence>
<dbReference type="PANTHER" id="PTHR20426">
    <property type="entry name" value="RIBOSOME BIOGENESIS PROTEIN TSR3 HOMOLOG"/>
    <property type="match status" value="1"/>
</dbReference>
<dbReference type="OrthoDB" id="10262062at2759"/>
<feature type="binding site" evidence="6">
    <location>
        <position position="57"/>
    </location>
    <ligand>
        <name>S-adenosyl-L-methionine</name>
        <dbReference type="ChEBI" id="CHEBI:59789"/>
    </ligand>
</feature>
<evidence type="ECO:0000256" key="6">
    <source>
        <dbReference type="HAMAP-Rule" id="MF_03146"/>
    </source>
</evidence>
<evidence type="ECO:0000256" key="7">
    <source>
        <dbReference type="SAM" id="MobiDB-lite"/>
    </source>
</evidence>
<dbReference type="GO" id="GO:0005737">
    <property type="term" value="C:cytoplasm"/>
    <property type="evidence" value="ECO:0007669"/>
    <property type="project" value="UniProtKB-SubCell"/>
</dbReference>
<evidence type="ECO:0000313" key="11">
    <source>
        <dbReference type="Proteomes" id="UP000042958"/>
    </source>
</evidence>
<keyword evidence="11" id="KW-1185">Reference proteome</keyword>
<dbReference type="NCBIfam" id="NF002621">
    <property type="entry name" value="PRK02287.1"/>
    <property type="match status" value="1"/>
</dbReference>
<evidence type="ECO:0000256" key="3">
    <source>
        <dbReference type="ARBA" id="ARBA00022552"/>
    </source>
</evidence>
<feature type="domain" description="RNase L inhibitor RLI-like possible metal-binding" evidence="9">
    <location>
        <begin position="42"/>
        <end position="75"/>
    </location>
</feature>
<comment type="similarity">
    <text evidence="6">Belongs to the TDD superfamily. TSR3 family.</text>
</comment>
<keyword evidence="1 6" id="KW-0963">Cytoplasm</keyword>
<feature type="region of interest" description="Disordered" evidence="7">
    <location>
        <begin position="353"/>
        <end position="375"/>
    </location>
</feature>
<feature type="compositionally biased region" description="Basic and acidic residues" evidence="7">
    <location>
        <begin position="300"/>
        <end position="315"/>
    </location>
</feature>
<feature type="domain" description="16S/18S rRNA aminocarboxypropyltransferase Tsr3 C-terminal" evidence="8">
    <location>
        <begin position="79"/>
        <end position="205"/>
    </location>
</feature>
<dbReference type="Proteomes" id="UP000042958">
    <property type="component" value="Unassembled WGS sequence"/>
</dbReference>
<feature type="binding site" evidence="6">
    <location>
        <position position="105"/>
    </location>
    <ligand>
        <name>S-adenosyl-L-methionine</name>
        <dbReference type="ChEBI" id="CHEBI:59789"/>
    </ligand>
</feature>
<accession>A0A0F7THA1</accession>
<reference evidence="11" key="1">
    <citation type="journal article" date="2015" name="Genome Announc.">
        <title>Draft genome sequence of the fungus Penicillium brasilianum MG11.</title>
        <authorList>
            <person name="Horn F."/>
            <person name="Linde J."/>
            <person name="Mattern D.J."/>
            <person name="Walther G."/>
            <person name="Guthke R."/>
            <person name="Brakhage A.A."/>
            <person name="Valiante V."/>
        </authorList>
    </citation>
    <scope>NUCLEOTIDE SEQUENCE [LARGE SCALE GENOMIC DNA]</scope>
    <source>
        <strain evidence="11">MG11</strain>
    </source>
</reference>